<proteinExistence type="predicted"/>
<name>I4B359_TURPD</name>
<reference evidence="2 3" key="1">
    <citation type="submission" date="2012-06" db="EMBL/GenBank/DDBJ databases">
        <title>The complete chromosome of genome of Turneriella parva DSM 21527.</title>
        <authorList>
            <consortium name="US DOE Joint Genome Institute (JGI-PGF)"/>
            <person name="Lucas S."/>
            <person name="Han J."/>
            <person name="Lapidus A."/>
            <person name="Bruce D."/>
            <person name="Goodwin L."/>
            <person name="Pitluck S."/>
            <person name="Peters L."/>
            <person name="Kyrpides N."/>
            <person name="Mavromatis K."/>
            <person name="Ivanova N."/>
            <person name="Mikhailova N."/>
            <person name="Chertkov O."/>
            <person name="Detter J.C."/>
            <person name="Tapia R."/>
            <person name="Han C."/>
            <person name="Land M."/>
            <person name="Hauser L."/>
            <person name="Markowitz V."/>
            <person name="Cheng J.-F."/>
            <person name="Hugenholtz P."/>
            <person name="Woyke T."/>
            <person name="Wu D."/>
            <person name="Gronow S."/>
            <person name="Wellnitz S."/>
            <person name="Brambilla E."/>
            <person name="Klenk H.-P."/>
            <person name="Eisen J.A."/>
        </authorList>
    </citation>
    <scope>NUCLEOTIDE SEQUENCE [LARGE SCALE GENOMIC DNA]</scope>
    <source>
        <strain evidence="3">ATCC BAA-1111 / DSM 21527 / NCTC 11395 / H</strain>
    </source>
</reference>
<keyword evidence="3" id="KW-1185">Reference proteome</keyword>
<dbReference type="STRING" id="869212.Turpa_1067"/>
<feature type="domain" description="GH29D-like beta-sandwich" evidence="1">
    <location>
        <begin position="334"/>
        <end position="363"/>
    </location>
</feature>
<sequence length="385" mass="39739">MNFMRAVACGGVILTMLLSAGCAKKQLPEAKVKGLAKFQINGGAPISQASSDEYNPYVIQMGNNYLVLVFGSNRACGTCTGHNLFIARSASAYNNDAVFPAFDNPTVITIAGTPLNYASRIQFAATATGNNVRVFLTNTGGNVQQTAAIVPTGPYDTTLTNIANTAGLASTVLGVEITGNRLYARQAGSVYAINHASAGDPLAGMATGQTASSVANLDGSFTSRSDGFFSLIDGTITSMSLYGNGGNLAVVNNAIAKARITARQVTVMGGLGGGFGGALMFISGTEFGGTSEDMYVVDGLTVWEMWQQINPKPPGPPSTGGGGSTAVAEPAYSPTAGHYGMPLNVTLSSTTSGAVICYTTDGVTDPVCDACLHHREHLQQCHQFL</sequence>
<dbReference type="HOGENOM" id="CLU_717538_0_0_12"/>
<evidence type="ECO:0000313" key="3">
    <source>
        <dbReference type="Proteomes" id="UP000006048"/>
    </source>
</evidence>
<dbReference type="InterPro" id="IPR059177">
    <property type="entry name" value="GH29D-like_dom"/>
</dbReference>
<evidence type="ECO:0000313" key="2">
    <source>
        <dbReference type="EMBL" id="AFM11716.1"/>
    </source>
</evidence>
<dbReference type="PROSITE" id="PS51257">
    <property type="entry name" value="PROKAR_LIPOPROTEIN"/>
    <property type="match status" value="1"/>
</dbReference>
<organism evidence="2 3">
    <name type="scientific">Turneriella parva (strain ATCC BAA-1111 / DSM 21527 / NCTC 11395 / H)</name>
    <name type="common">Leptospira parva</name>
    <dbReference type="NCBI Taxonomy" id="869212"/>
    <lineage>
        <taxon>Bacteria</taxon>
        <taxon>Pseudomonadati</taxon>
        <taxon>Spirochaetota</taxon>
        <taxon>Spirochaetia</taxon>
        <taxon>Leptospirales</taxon>
        <taxon>Leptospiraceae</taxon>
        <taxon>Turneriella</taxon>
    </lineage>
</organism>
<dbReference type="EMBL" id="CP002959">
    <property type="protein sequence ID" value="AFM11716.1"/>
    <property type="molecule type" value="Genomic_DNA"/>
</dbReference>
<dbReference type="Pfam" id="PF13290">
    <property type="entry name" value="CHB_HEX_C_1"/>
    <property type="match status" value="1"/>
</dbReference>
<dbReference type="Proteomes" id="UP000006048">
    <property type="component" value="Chromosome"/>
</dbReference>
<gene>
    <name evidence="2" type="ordered locus">Turpa_1067</name>
</gene>
<protein>
    <recommendedName>
        <fullName evidence="1">GH29D-like beta-sandwich domain-containing protein</fullName>
    </recommendedName>
</protein>
<dbReference type="KEGG" id="tpx:Turpa_1067"/>
<dbReference type="AlphaFoldDB" id="I4B359"/>
<evidence type="ECO:0000259" key="1">
    <source>
        <dbReference type="Pfam" id="PF13290"/>
    </source>
</evidence>
<dbReference type="RefSeq" id="WP_014802233.1">
    <property type="nucleotide sequence ID" value="NC_018020.1"/>
</dbReference>
<accession>I4B359</accession>